<reference evidence="1 2" key="1">
    <citation type="submission" date="2023-02" db="EMBL/GenBank/DDBJ databases">
        <title>Complete genome sequence of a novel bacterium Oceanimonas sp. NTOU-MSR1 isolated from marine coast sediment.</title>
        <authorList>
            <person name="Yang H.-T."/>
            <person name="Chen Y.-L."/>
            <person name="Ho Y.-N."/>
        </authorList>
    </citation>
    <scope>NUCLEOTIDE SEQUENCE [LARGE SCALE GENOMIC DNA]</scope>
    <source>
        <strain evidence="1 2">NTOU-MSR1</strain>
    </source>
</reference>
<protein>
    <submittedName>
        <fullName evidence="1">Uncharacterized protein</fullName>
    </submittedName>
</protein>
<dbReference type="EMBL" id="CP118224">
    <property type="protein sequence ID" value="WMC12249.1"/>
    <property type="molecule type" value="Genomic_DNA"/>
</dbReference>
<sequence>MLRARQAPLGACLFYQKINQGLHPAGFLAVLHKIQEQAGVGVPMALQHRAQAPRCQLIRHHGRDDATDPEPLFGGIDHGVGGIVIEHLAGLGQLNTAGAAGKLLIQSKSSGWKCMFGA</sequence>
<dbReference type="Proteomes" id="UP001223802">
    <property type="component" value="Chromosome"/>
</dbReference>
<dbReference type="AlphaFoldDB" id="A0AA50QDJ9"/>
<accession>A0AA50QDJ9</accession>
<proteinExistence type="predicted"/>
<gene>
    <name evidence="1" type="ORF">PU634_07785</name>
</gene>
<evidence type="ECO:0000313" key="2">
    <source>
        <dbReference type="Proteomes" id="UP001223802"/>
    </source>
</evidence>
<organism evidence="1 2">
    <name type="scientific">Oceanimonas pelagia</name>
    <dbReference type="NCBI Taxonomy" id="3028314"/>
    <lineage>
        <taxon>Bacteria</taxon>
        <taxon>Pseudomonadati</taxon>
        <taxon>Pseudomonadota</taxon>
        <taxon>Gammaproteobacteria</taxon>
        <taxon>Aeromonadales</taxon>
        <taxon>Aeromonadaceae</taxon>
        <taxon>Oceanimonas</taxon>
    </lineage>
</organism>
<name>A0AA50QDJ9_9GAMM</name>
<keyword evidence="2" id="KW-1185">Reference proteome</keyword>
<evidence type="ECO:0000313" key="1">
    <source>
        <dbReference type="EMBL" id="WMC12249.1"/>
    </source>
</evidence>
<dbReference type="KEGG" id="ope:PU634_07785"/>